<evidence type="ECO:0000313" key="1">
    <source>
        <dbReference type="EMBL" id="KAJ4823370.1"/>
    </source>
</evidence>
<keyword evidence="2" id="KW-1185">Reference proteome</keyword>
<gene>
    <name evidence="1" type="ORF">Tsubulata_043217</name>
</gene>
<comment type="caution">
    <text evidence="1">The sequence shown here is derived from an EMBL/GenBank/DDBJ whole genome shotgun (WGS) entry which is preliminary data.</text>
</comment>
<feature type="non-terminal residue" evidence="1">
    <location>
        <position position="83"/>
    </location>
</feature>
<feature type="non-terminal residue" evidence="1">
    <location>
        <position position="1"/>
    </location>
</feature>
<evidence type="ECO:0000313" key="2">
    <source>
        <dbReference type="Proteomes" id="UP001141552"/>
    </source>
</evidence>
<reference evidence="1" key="1">
    <citation type="submission" date="2022-02" db="EMBL/GenBank/DDBJ databases">
        <authorList>
            <person name="Henning P.M."/>
            <person name="McCubbin A.G."/>
            <person name="Shore J.S."/>
        </authorList>
    </citation>
    <scope>NUCLEOTIDE SEQUENCE</scope>
    <source>
        <strain evidence="1">F60SS</strain>
        <tissue evidence="1">Leaves</tissue>
    </source>
</reference>
<dbReference type="Proteomes" id="UP001141552">
    <property type="component" value="Unassembled WGS sequence"/>
</dbReference>
<sequence>LYRPSKNCSRTRRNTTSLIQPSLINGGISTYVVGSMRLHSCSIVLLHIRMSGGKYLEIVHQFYRNWQSEFLAKQVLLLVVKEI</sequence>
<protein>
    <submittedName>
        <fullName evidence="1">Uncharacterized protein</fullName>
    </submittedName>
</protein>
<reference evidence="1" key="2">
    <citation type="journal article" date="2023" name="Plants (Basel)">
        <title>Annotation of the Turnera subulata (Passifloraceae) Draft Genome Reveals the S-Locus Evolved after the Divergence of Turneroideae from Passifloroideae in a Stepwise Manner.</title>
        <authorList>
            <person name="Henning P.M."/>
            <person name="Roalson E.H."/>
            <person name="Mir W."/>
            <person name="McCubbin A.G."/>
            <person name="Shore J.S."/>
        </authorList>
    </citation>
    <scope>NUCLEOTIDE SEQUENCE</scope>
    <source>
        <strain evidence="1">F60SS</strain>
    </source>
</reference>
<organism evidence="1 2">
    <name type="scientific">Turnera subulata</name>
    <dbReference type="NCBI Taxonomy" id="218843"/>
    <lineage>
        <taxon>Eukaryota</taxon>
        <taxon>Viridiplantae</taxon>
        <taxon>Streptophyta</taxon>
        <taxon>Embryophyta</taxon>
        <taxon>Tracheophyta</taxon>
        <taxon>Spermatophyta</taxon>
        <taxon>Magnoliopsida</taxon>
        <taxon>eudicotyledons</taxon>
        <taxon>Gunneridae</taxon>
        <taxon>Pentapetalae</taxon>
        <taxon>rosids</taxon>
        <taxon>fabids</taxon>
        <taxon>Malpighiales</taxon>
        <taxon>Passifloraceae</taxon>
        <taxon>Turnera</taxon>
    </lineage>
</organism>
<proteinExistence type="predicted"/>
<name>A0A9Q0F3J0_9ROSI</name>
<accession>A0A9Q0F3J0</accession>
<dbReference type="EMBL" id="JAKUCV010007470">
    <property type="protein sequence ID" value="KAJ4823370.1"/>
    <property type="molecule type" value="Genomic_DNA"/>
</dbReference>
<dbReference type="AlphaFoldDB" id="A0A9Q0F3J0"/>